<dbReference type="KEGG" id="dsc:ABOD76_02060"/>
<dbReference type="GO" id="GO:0004180">
    <property type="term" value="F:carboxypeptidase activity"/>
    <property type="evidence" value="ECO:0007669"/>
    <property type="project" value="UniProtKB-KW"/>
</dbReference>
<dbReference type="InterPro" id="IPR008969">
    <property type="entry name" value="CarboxyPept-like_regulatory"/>
</dbReference>
<feature type="chain" id="PRO_5043772942" evidence="2">
    <location>
        <begin position="25"/>
        <end position="258"/>
    </location>
</feature>
<organism evidence="3">
    <name type="scientific">Deinococcus sonorensis KR-87</name>
    <dbReference type="NCBI Taxonomy" id="694439"/>
    <lineage>
        <taxon>Bacteria</taxon>
        <taxon>Thermotogati</taxon>
        <taxon>Deinococcota</taxon>
        <taxon>Deinococci</taxon>
        <taxon>Deinococcales</taxon>
        <taxon>Deinococcaceae</taxon>
        <taxon>Deinococcus</taxon>
    </lineage>
</organism>
<keyword evidence="2" id="KW-0732">Signal</keyword>
<keyword evidence="3" id="KW-0378">Hydrolase</keyword>
<evidence type="ECO:0000256" key="1">
    <source>
        <dbReference type="SAM" id="MobiDB-lite"/>
    </source>
</evidence>
<feature type="signal peptide" evidence="2">
    <location>
        <begin position="1"/>
        <end position="24"/>
    </location>
</feature>
<sequence>MNVTRTMTALLLTTLLAACGASQTGSPGTPPGTPAPTDASQATPYTMKGTVRNAAGQPLPGVEVWADNTLYYNMNALGRTDAQGRYSIALPKDQLGTWRAGGRFKTQYHGKWYDLPLEPDKEAAFATADGAIRNFTLRLAGETPGGGHYGGYVYTYYSEHGGSYDPDRVEYTLTPDGPLLDGSTGQTIKAFDGSDALHDVPVGQYVVTARYLPTDGLAQPMLLAQSGEEYSPSTTILFREAVEHRNFADFSVSLVPKP</sequence>
<dbReference type="AlphaFoldDB" id="A0AAU7U6Y8"/>
<reference evidence="3" key="1">
    <citation type="submission" date="2024-06" db="EMBL/GenBank/DDBJ databases">
        <title>Draft Genome Sequence of Deinococcus sonorensis Type Strain KR-87, a Biofilm Producing Representative of the Genus Deinococcus.</title>
        <authorList>
            <person name="Boren L.S."/>
            <person name="Grosso R.A."/>
            <person name="Hugenberg-Cox A.N."/>
            <person name="Hill J.T.E."/>
            <person name="Albert C.M."/>
            <person name="Tuohy J.M."/>
        </authorList>
    </citation>
    <scope>NUCLEOTIDE SEQUENCE</scope>
    <source>
        <strain evidence="3">KR-87</strain>
        <plasmid evidence="3">pDson01</plasmid>
    </source>
</reference>
<proteinExistence type="predicted"/>
<accession>A0AAU7U6Y8</accession>
<evidence type="ECO:0000313" key="3">
    <source>
        <dbReference type="EMBL" id="XBV83856.1"/>
    </source>
</evidence>
<dbReference type="PROSITE" id="PS51257">
    <property type="entry name" value="PROKAR_LIPOPROTEIN"/>
    <property type="match status" value="1"/>
</dbReference>
<dbReference type="Gene3D" id="2.60.40.1120">
    <property type="entry name" value="Carboxypeptidase-like, regulatory domain"/>
    <property type="match status" value="1"/>
</dbReference>
<feature type="region of interest" description="Disordered" evidence="1">
    <location>
        <begin position="22"/>
        <end position="42"/>
    </location>
</feature>
<name>A0AAU7U6Y8_9DEIO</name>
<dbReference type="RefSeq" id="WP_350241659.1">
    <property type="nucleotide sequence ID" value="NZ_CP158297.1"/>
</dbReference>
<keyword evidence="3" id="KW-0645">Protease</keyword>
<protein>
    <submittedName>
        <fullName evidence="3">Carboxypeptidase regulatory-like domain-containing protein</fullName>
    </submittedName>
</protein>
<dbReference type="EMBL" id="CP158297">
    <property type="protein sequence ID" value="XBV83856.1"/>
    <property type="molecule type" value="Genomic_DNA"/>
</dbReference>
<dbReference type="SUPFAM" id="SSF49464">
    <property type="entry name" value="Carboxypeptidase regulatory domain-like"/>
    <property type="match status" value="1"/>
</dbReference>
<geneLocation type="plasmid" evidence="3">
    <name>pDson01</name>
</geneLocation>
<keyword evidence="3" id="KW-0121">Carboxypeptidase</keyword>
<gene>
    <name evidence="3" type="ORF">ABOD76_02060</name>
</gene>
<keyword evidence="3" id="KW-0614">Plasmid</keyword>
<evidence type="ECO:0000256" key="2">
    <source>
        <dbReference type="SAM" id="SignalP"/>
    </source>
</evidence>